<accession>A0ABD2PNL3</accession>
<evidence type="ECO:0000313" key="1">
    <source>
        <dbReference type="EMBL" id="KAL3308668.1"/>
    </source>
</evidence>
<protein>
    <submittedName>
        <fullName evidence="1">Uncharacterized protein</fullName>
    </submittedName>
</protein>
<dbReference type="EMBL" id="JBJKFK010004884">
    <property type="protein sequence ID" value="KAL3308668.1"/>
    <property type="molecule type" value="Genomic_DNA"/>
</dbReference>
<feature type="non-terminal residue" evidence="1">
    <location>
        <position position="1"/>
    </location>
</feature>
<comment type="caution">
    <text evidence="1">The sequence shown here is derived from an EMBL/GenBank/DDBJ whole genome shotgun (WGS) entry which is preliminary data.</text>
</comment>
<organism evidence="1 2">
    <name type="scientific">Cichlidogyrus casuarinus</name>
    <dbReference type="NCBI Taxonomy" id="1844966"/>
    <lineage>
        <taxon>Eukaryota</taxon>
        <taxon>Metazoa</taxon>
        <taxon>Spiralia</taxon>
        <taxon>Lophotrochozoa</taxon>
        <taxon>Platyhelminthes</taxon>
        <taxon>Monogenea</taxon>
        <taxon>Monopisthocotylea</taxon>
        <taxon>Dactylogyridea</taxon>
        <taxon>Ancyrocephalidae</taxon>
        <taxon>Cichlidogyrus</taxon>
    </lineage>
</organism>
<proteinExistence type="predicted"/>
<gene>
    <name evidence="1" type="ORF">Ciccas_012796</name>
</gene>
<dbReference type="AlphaFoldDB" id="A0ABD2PNL3"/>
<reference evidence="1 2" key="1">
    <citation type="submission" date="2024-11" db="EMBL/GenBank/DDBJ databases">
        <title>Adaptive evolution of stress response genes in parasites aligns with host niche diversity.</title>
        <authorList>
            <person name="Hahn C."/>
            <person name="Resl P."/>
        </authorList>
    </citation>
    <scope>NUCLEOTIDE SEQUENCE [LARGE SCALE GENOMIC DNA]</scope>
    <source>
        <strain evidence="1">EGGRZ-B1_66</strain>
        <tissue evidence="1">Body</tissue>
    </source>
</reference>
<keyword evidence="2" id="KW-1185">Reference proteome</keyword>
<dbReference type="Proteomes" id="UP001626550">
    <property type="component" value="Unassembled WGS sequence"/>
</dbReference>
<name>A0ABD2PNL3_9PLAT</name>
<sequence length="69" mass="7459">RSARGHILFRTRAVTPLITLTQFTWTATKSAISSSSLNGRSNTPSPIYGDSYLTITWSSSCSSTNLCST</sequence>
<feature type="non-terminal residue" evidence="1">
    <location>
        <position position="69"/>
    </location>
</feature>
<evidence type="ECO:0000313" key="2">
    <source>
        <dbReference type="Proteomes" id="UP001626550"/>
    </source>
</evidence>